<evidence type="ECO:0000256" key="1">
    <source>
        <dbReference type="ARBA" id="ARBA00004141"/>
    </source>
</evidence>
<evidence type="ECO:0000256" key="9">
    <source>
        <dbReference type="ARBA" id="ARBA00023136"/>
    </source>
</evidence>
<accession>A0A4U9UPG3</accession>
<evidence type="ECO:0000256" key="8">
    <source>
        <dbReference type="ARBA" id="ARBA00022989"/>
    </source>
</evidence>
<dbReference type="GO" id="GO:0016491">
    <property type="term" value="F:oxidoreductase activity"/>
    <property type="evidence" value="ECO:0007669"/>
    <property type="project" value="UniProtKB-KW"/>
</dbReference>
<dbReference type="Gene3D" id="2.60.40.420">
    <property type="entry name" value="Cupredoxins - blue copper proteins"/>
    <property type="match status" value="1"/>
</dbReference>
<reference evidence="15 16" key="1">
    <citation type="submission" date="2019-05" db="EMBL/GenBank/DDBJ databases">
        <authorList>
            <consortium name="Pathogen Informatics"/>
        </authorList>
    </citation>
    <scope>NUCLEOTIDE SEQUENCE [LARGE SCALE GENOMIC DNA]</scope>
    <source>
        <strain evidence="15 16">NCTC11429</strain>
    </source>
</reference>
<gene>
    <name evidence="15" type="primary">ctaC</name>
    <name evidence="15" type="ORF">NCTC11429_00831</name>
</gene>
<dbReference type="SUPFAM" id="SSF81464">
    <property type="entry name" value="Cytochrome c oxidase subunit II-like, transmembrane region"/>
    <property type="match status" value="1"/>
</dbReference>
<dbReference type="InterPro" id="IPR045187">
    <property type="entry name" value="CcO_II"/>
</dbReference>
<evidence type="ECO:0000256" key="12">
    <source>
        <dbReference type="SAM" id="Phobius"/>
    </source>
</evidence>
<dbReference type="InterPro" id="IPR008972">
    <property type="entry name" value="Cupredoxin"/>
</dbReference>
<dbReference type="GO" id="GO:0005507">
    <property type="term" value="F:copper ion binding"/>
    <property type="evidence" value="ECO:0007669"/>
    <property type="project" value="InterPro"/>
</dbReference>
<dbReference type="STRING" id="1123265.GCA_000686625_02920"/>
<dbReference type="InterPro" id="IPR002429">
    <property type="entry name" value="CcO_II-like_C"/>
</dbReference>
<dbReference type="GO" id="GO:0004129">
    <property type="term" value="F:cytochrome-c oxidase activity"/>
    <property type="evidence" value="ECO:0007669"/>
    <property type="project" value="UniProtKB-EC"/>
</dbReference>
<dbReference type="KEGG" id="stha:NCTC11429_00831"/>
<keyword evidence="11" id="KW-0186">Copper</keyword>
<keyword evidence="8 12" id="KW-1133">Transmembrane helix</keyword>
<dbReference type="PANTHER" id="PTHR22888">
    <property type="entry name" value="CYTOCHROME C OXIDASE, SUBUNIT II"/>
    <property type="match status" value="1"/>
</dbReference>
<comment type="cofactor">
    <cofactor evidence="11">
        <name>Cu cation</name>
        <dbReference type="ChEBI" id="CHEBI:23378"/>
    </cofactor>
    <text evidence="11">Binds a copper A center.</text>
</comment>
<evidence type="ECO:0000256" key="10">
    <source>
        <dbReference type="RuleBase" id="RU000456"/>
    </source>
</evidence>
<evidence type="ECO:0000313" key="16">
    <source>
        <dbReference type="Proteomes" id="UP000308196"/>
    </source>
</evidence>
<evidence type="ECO:0000256" key="5">
    <source>
        <dbReference type="ARBA" id="ARBA00022692"/>
    </source>
</evidence>
<dbReference type="PRINTS" id="PR01166">
    <property type="entry name" value="CYCOXIDASEII"/>
</dbReference>
<evidence type="ECO:0000256" key="4">
    <source>
        <dbReference type="ARBA" id="ARBA00022660"/>
    </source>
</evidence>
<feature type="domain" description="Cytochrome oxidase subunit II transmembrane region profile" evidence="14">
    <location>
        <begin position="181"/>
        <end position="277"/>
    </location>
</feature>
<keyword evidence="7 10" id="KW-0249">Electron transport</keyword>
<comment type="similarity">
    <text evidence="2 10">Belongs to the cytochrome c oxidase subunit 2 family.</text>
</comment>
<keyword evidence="4 10" id="KW-0679">Respiratory chain</keyword>
<keyword evidence="9 12" id="KW-0472">Membrane</keyword>
<evidence type="ECO:0000256" key="2">
    <source>
        <dbReference type="ARBA" id="ARBA00007866"/>
    </source>
</evidence>
<keyword evidence="15" id="KW-0560">Oxidoreductase</keyword>
<dbReference type="SUPFAM" id="SSF49503">
    <property type="entry name" value="Cupredoxins"/>
    <property type="match status" value="1"/>
</dbReference>
<dbReference type="PANTHER" id="PTHR22888:SF9">
    <property type="entry name" value="CYTOCHROME C OXIDASE SUBUNIT 2"/>
    <property type="match status" value="1"/>
</dbReference>
<feature type="transmembrane region" description="Helical" evidence="12">
    <location>
        <begin position="250"/>
        <end position="270"/>
    </location>
</feature>
<evidence type="ECO:0000256" key="3">
    <source>
        <dbReference type="ARBA" id="ARBA00022448"/>
    </source>
</evidence>
<evidence type="ECO:0000259" key="13">
    <source>
        <dbReference type="PROSITE" id="PS50857"/>
    </source>
</evidence>
<sequence>MRVYITKYSFTGRLRKNVIKEMSFKLNNRFKSISGFVLALGLLFANPILASQQDTVASDSAKVATTAVAAPAAADSVAKDTTAAAGTAAVASASSSTEASAAAPAAEEVKQIDPQVYKNFTYYVLLFLVVCTVVAVIGKVLSIYELTRKMNGKYNPFANNTFQSVLFFIFLVVFLYGVYWTYTHWGIEYWRSAVTEHGERIDTMFIITTAITTFVLVITHILLMTFTFLYRMRAKRQAYYYPHNNTIEKIWTIVPAVVLTVLVLFGFFTWRSITNIPEDLQKSALQVEVLGEQFQWQVRYPGIDGVIGKRNYKMTTPTNSYGIDFNDKNSWDDIQASDIVLPVNKSVRFHIISKDIIHSFYIPDFRVQINAVPGMTNYFQFTPTVTTEEMRDRLGDYNYDFVMLCNKICGQGHYNMQKKVVVVTEAEYKEWLAKQNKYFTEELQKEFSGKTANVKKDSVQVTASLN</sequence>
<dbReference type="EMBL" id="LR590484">
    <property type="protein sequence ID" value="VTR31461.1"/>
    <property type="molecule type" value="Genomic_DNA"/>
</dbReference>
<feature type="transmembrane region" description="Helical" evidence="12">
    <location>
        <begin position="205"/>
        <end position="230"/>
    </location>
</feature>
<evidence type="ECO:0000256" key="11">
    <source>
        <dbReference type="RuleBase" id="RU004024"/>
    </source>
</evidence>
<dbReference type="InterPro" id="IPR036257">
    <property type="entry name" value="Cyt_c_oxidase_su2_TM_sf"/>
</dbReference>
<dbReference type="GO" id="GO:0005886">
    <property type="term" value="C:plasma membrane"/>
    <property type="evidence" value="ECO:0007669"/>
    <property type="project" value="UniProtKB-SubCell"/>
</dbReference>
<comment type="catalytic activity">
    <reaction evidence="11">
        <text>4 Fe(II)-[cytochrome c] + O2 + 8 H(+)(in) = 4 Fe(III)-[cytochrome c] + 2 H2O + 4 H(+)(out)</text>
        <dbReference type="Rhea" id="RHEA:11436"/>
        <dbReference type="Rhea" id="RHEA-COMP:10350"/>
        <dbReference type="Rhea" id="RHEA-COMP:14399"/>
        <dbReference type="ChEBI" id="CHEBI:15377"/>
        <dbReference type="ChEBI" id="CHEBI:15378"/>
        <dbReference type="ChEBI" id="CHEBI:15379"/>
        <dbReference type="ChEBI" id="CHEBI:29033"/>
        <dbReference type="ChEBI" id="CHEBI:29034"/>
        <dbReference type="EC" id="7.1.1.9"/>
    </reaction>
</comment>
<dbReference type="Pfam" id="PF00116">
    <property type="entry name" value="COX2"/>
    <property type="match status" value="1"/>
</dbReference>
<evidence type="ECO:0000313" key="15">
    <source>
        <dbReference type="EMBL" id="VTR31461.1"/>
    </source>
</evidence>
<comment type="subcellular location">
    <subcellularLocation>
        <location evidence="10">Cell membrane</location>
        <topology evidence="10">Multi-pass membrane protein</topology>
    </subcellularLocation>
    <subcellularLocation>
        <location evidence="1">Membrane</location>
        <topology evidence="1">Multi-pass membrane protein</topology>
    </subcellularLocation>
</comment>
<feature type="transmembrane region" description="Helical" evidence="12">
    <location>
        <begin position="120"/>
        <end position="144"/>
    </location>
</feature>
<dbReference type="Pfam" id="PF02790">
    <property type="entry name" value="COX2_TM"/>
    <property type="match status" value="1"/>
</dbReference>
<dbReference type="PROSITE" id="PS50999">
    <property type="entry name" value="COX2_TM"/>
    <property type="match status" value="1"/>
</dbReference>
<keyword evidence="6" id="KW-1278">Translocase</keyword>
<evidence type="ECO:0000256" key="7">
    <source>
        <dbReference type="ARBA" id="ARBA00022982"/>
    </source>
</evidence>
<dbReference type="EC" id="7.1.1.9" evidence="11"/>
<dbReference type="PROSITE" id="PS50857">
    <property type="entry name" value="COX2_CUA"/>
    <property type="match status" value="1"/>
</dbReference>
<comment type="function">
    <text evidence="11">Subunits I and II form the functional core of the enzyme complex. Electrons originating in cytochrome c are transferred via heme a and Cu(A) to the binuclear center formed by heme a3 and Cu(B).</text>
</comment>
<dbReference type="AlphaFoldDB" id="A0A4U9UPG3"/>
<protein>
    <recommendedName>
        <fullName evidence="11">Cytochrome c oxidase subunit 2</fullName>
        <ecNumber evidence="11">7.1.1.9</ecNumber>
    </recommendedName>
</protein>
<dbReference type="Proteomes" id="UP000308196">
    <property type="component" value="Chromosome"/>
</dbReference>
<proteinExistence type="inferred from homology"/>
<keyword evidence="3 10" id="KW-0813">Transport</keyword>
<evidence type="ECO:0000259" key="14">
    <source>
        <dbReference type="PROSITE" id="PS50999"/>
    </source>
</evidence>
<feature type="transmembrane region" description="Helical" evidence="12">
    <location>
        <begin position="165"/>
        <end position="185"/>
    </location>
</feature>
<organism evidence="15 16">
    <name type="scientific">Sphingobacterium thalpophilum</name>
    <dbReference type="NCBI Taxonomy" id="259"/>
    <lineage>
        <taxon>Bacteria</taxon>
        <taxon>Pseudomonadati</taxon>
        <taxon>Bacteroidota</taxon>
        <taxon>Sphingobacteriia</taxon>
        <taxon>Sphingobacteriales</taxon>
        <taxon>Sphingobacteriaceae</taxon>
        <taxon>Sphingobacterium</taxon>
    </lineage>
</organism>
<keyword evidence="5 10" id="KW-0812">Transmembrane</keyword>
<feature type="domain" description="Cytochrome oxidase subunit II copper A binding" evidence="13">
    <location>
        <begin position="282"/>
        <end position="434"/>
    </location>
</feature>
<dbReference type="InterPro" id="IPR011759">
    <property type="entry name" value="Cyt_c_oxidase_su2_TM_dom"/>
</dbReference>
<name>A0A4U9UPG3_9SPHI</name>
<evidence type="ECO:0000256" key="6">
    <source>
        <dbReference type="ARBA" id="ARBA00022967"/>
    </source>
</evidence>
<dbReference type="Gene3D" id="1.10.287.90">
    <property type="match status" value="1"/>
</dbReference>
<keyword evidence="11" id="KW-0479">Metal-binding</keyword>
<dbReference type="GO" id="GO:0042773">
    <property type="term" value="P:ATP synthesis coupled electron transport"/>
    <property type="evidence" value="ECO:0007669"/>
    <property type="project" value="TreeGrafter"/>
</dbReference>